<dbReference type="Proteomes" id="UP000650582">
    <property type="component" value="Unassembled WGS sequence"/>
</dbReference>
<feature type="domain" description="Transcription regulator Rua1 C-terminal" evidence="2">
    <location>
        <begin position="903"/>
        <end position="1046"/>
    </location>
</feature>
<feature type="compositionally biased region" description="Acidic residues" evidence="1">
    <location>
        <begin position="1120"/>
        <end position="1129"/>
    </location>
</feature>
<dbReference type="EMBL" id="JACYCC010000130">
    <property type="protein sequence ID" value="KAF8674493.1"/>
    <property type="molecule type" value="Genomic_DNA"/>
</dbReference>
<feature type="compositionally biased region" description="Basic and acidic residues" evidence="1">
    <location>
        <begin position="798"/>
        <end position="814"/>
    </location>
</feature>
<evidence type="ECO:0000313" key="4">
    <source>
        <dbReference type="Proteomes" id="UP000650582"/>
    </source>
</evidence>
<accession>A0A8H7H3W2</accession>
<proteinExistence type="predicted"/>
<feature type="compositionally biased region" description="Basic and acidic residues" evidence="1">
    <location>
        <begin position="1092"/>
        <end position="1102"/>
    </location>
</feature>
<feature type="region of interest" description="Disordered" evidence="1">
    <location>
        <begin position="564"/>
        <end position="639"/>
    </location>
</feature>
<dbReference type="AlphaFoldDB" id="A0A8H7H3W2"/>
<protein>
    <recommendedName>
        <fullName evidence="2">Transcription regulator Rua1 C-terminal domain-containing protein</fullName>
    </recommendedName>
</protein>
<comment type="caution">
    <text evidence="3">The sequence shown here is derived from an EMBL/GenBank/DDBJ whole genome shotgun (WGS) entry which is preliminary data.</text>
</comment>
<dbReference type="Pfam" id="PF14616">
    <property type="entry name" value="Rua1_C"/>
    <property type="match status" value="1"/>
</dbReference>
<feature type="region of interest" description="Disordered" evidence="1">
    <location>
        <begin position="720"/>
        <end position="757"/>
    </location>
</feature>
<dbReference type="InterPro" id="IPR028012">
    <property type="entry name" value="Rua1_C"/>
</dbReference>
<gene>
    <name evidence="3" type="ORF">RHS04_07169</name>
</gene>
<organism evidence="3 4">
    <name type="scientific">Rhizoctonia solani</name>
    <dbReference type="NCBI Taxonomy" id="456999"/>
    <lineage>
        <taxon>Eukaryota</taxon>
        <taxon>Fungi</taxon>
        <taxon>Dikarya</taxon>
        <taxon>Basidiomycota</taxon>
        <taxon>Agaricomycotina</taxon>
        <taxon>Agaricomycetes</taxon>
        <taxon>Cantharellales</taxon>
        <taxon>Ceratobasidiaceae</taxon>
        <taxon>Rhizoctonia</taxon>
    </lineage>
</organism>
<dbReference type="PANTHER" id="PTHR28125:SF2">
    <property type="entry name" value="MEIOTIC EXPRESSION UP-REGULATED PROTEIN 26"/>
    <property type="match status" value="1"/>
</dbReference>
<name>A0A8H7H3W2_9AGAM</name>
<sequence length="1149" mass="126152">MHVSMFAPRPSQLLLLSFTTMRTVEDSMKKSTSYIENTRSPDTYVFSSPARDVGWSPSAASTPFSTAFYNNNPSTDFMSYVIESRVSPVRRNHHLSRPNTEPSPSSTLAPLLYQREVNEPGISLVDPESYSLSKGIHSSQAPPPSTPEPVGKLFHNTSVQTDPSISLDHESEVYETHLPLMCSSSPISPPCHKTNGSPIKPKGISMFPPPASPPPFSLYPSSPAHTYTDLGSERVADPIKPLTKRALRTGLLPSLSHCYPSAEPLDDDPFLVSVPKLTGGRPLGGVTRDFKSGSLDPRELLRHVPSFETGHASEEHTIDPGDAYNSSKRVRVPRKRVGAPSRTAITKRIAPGSTAEERISQAFSVTSNPTTPLVSPPQFFSPQFIETEVDQASSRRNLSTPSISTAENHPISMISYTNPSTTARTFFPAPRLTSSFDTPSTASILPTPAHTTLFPSPDIIDSPTIMHSIHGQGRATRSRLASRYDMPSPMIKYDSIGDKDLPEFSYAHQVDQQNQEEVPYAESWDDDQDDIQDREEASDFGGAGLQEKIGLLRAVNPSSLTIPSFSVPSSSDGNEEAESLSPGSLVGQGQPVASGEHPNGTNSRSKRVHEENSRDETASKRLKMPGKDKEATNRKVGSIVSLPEARLSHSNDGLNVGPKDNFRNDFGSGRATRSQSRAVAALLSLASSGDCQVANQKQVAEATSKVRPNEVLRANIMVPRRTSSRIRGGSKPAEESLPESFKWPSQENSRNKHNVHGQAPNQAANVLSEGTMDTNWSNDALHITLGATMAKRRSRKSQPHEAGKGGESEEDHHVSTKHQVPADLLPRPNKMLVYRPDGEFIRRNFPESLPIHEGYPKWYRRFPVSAYFAEGDSVRKFVLGDRAVSGRAAMPSMPGLVPNSAAHFNLYNPRFVRGSGNGKLGVCPICVEPVWRGGAGKVVLLNTKISQFNYHMQNFHGLSPKTGFPFSPPIAFRQQSHRPSKSKAREKEVIEEGQCHVCSKWVPIESFLAKDIKASSRDVLVSIIFVRLYPLAELGICRWKHAASCHGTSQLAGDEDPYIEDSVYLRLREYESLSKNEGSIKEICSERQELKSKSECEVEEISRPSNSRTTPMEGAKDITEGVEDQEYSTDSDSNLTDLSAEDDIELSDY</sequence>
<evidence type="ECO:0000259" key="2">
    <source>
        <dbReference type="Pfam" id="PF14616"/>
    </source>
</evidence>
<feature type="region of interest" description="Disordered" evidence="1">
    <location>
        <begin position="788"/>
        <end position="819"/>
    </location>
</feature>
<feature type="region of interest" description="Disordered" evidence="1">
    <location>
        <begin position="310"/>
        <end position="340"/>
    </location>
</feature>
<reference evidence="3" key="1">
    <citation type="submission" date="2020-09" db="EMBL/GenBank/DDBJ databases">
        <title>Comparative genome analyses of four rice-infecting Rhizoctonia solani isolates reveal extensive enrichment of homogalacturonan modification genes.</title>
        <authorList>
            <person name="Lee D.-Y."/>
            <person name="Jeon J."/>
            <person name="Kim K.-T."/>
            <person name="Cheong K."/>
            <person name="Song H."/>
            <person name="Choi G."/>
            <person name="Ko J."/>
            <person name="Opiyo S.O."/>
            <person name="Zuo S."/>
            <person name="Madhav S."/>
            <person name="Lee Y.-H."/>
            <person name="Wang G.-L."/>
        </authorList>
    </citation>
    <scope>NUCLEOTIDE SEQUENCE</scope>
    <source>
        <strain evidence="3">AG1-IA YN-7</strain>
    </source>
</reference>
<feature type="compositionally biased region" description="Basic and acidic residues" evidence="1">
    <location>
        <begin position="608"/>
        <end position="633"/>
    </location>
</feature>
<evidence type="ECO:0000256" key="1">
    <source>
        <dbReference type="SAM" id="MobiDB-lite"/>
    </source>
</evidence>
<feature type="compositionally biased region" description="Acidic residues" evidence="1">
    <location>
        <begin position="1139"/>
        <end position="1149"/>
    </location>
</feature>
<feature type="compositionally biased region" description="Basic residues" evidence="1">
    <location>
        <begin position="328"/>
        <end position="337"/>
    </location>
</feature>
<evidence type="ECO:0000313" key="3">
    <source>
        <dbReference type="EMBL" id="KAF8674493.1"/>
    </source>
</evidence>
<dbReference type="PANTHER" id="PTHR28125">
    <property type="entry name" value="MEIOTIC EXPRESSION UP-REGULATED PROTEIN 26"/>
    <property type="match status" value="1"/>
</dbReference>
<feature type="region of interest" description="Disordered" evidence="1">
    <location>
        <begin position="1092"/>
        <end position="1149"/>
    </location>
</feature>